<evidence type="ECO:0000256" key="1">
    <source>
        <dbReference type="SAM" id="Coils"/>
    </source>
</evidence>
<proteinExistence type="predicted"/>
<keyword evidence="3" id="KW-1185">Reference proteome</keyword>
<organism evidence="2 3">
    <name type="scientific">Fructilactobacillus hinvesii</name>
    <dbReference type="NCBI Taxonomy" id="2940300"/>
    <lineage>
        <taxon>Bacteria</taxon>
        <taxon>Bacillati</taxon>
        <taxon>Bacillota</taxon>
        <taxon>Bacilli</taxon>
        <taxon>Lactobacillales</taxon>
        <taxon>Lactobacillaceae</taxon>
        <taxon>Fructilactobacillus</taxon>
    </lineage>
</organism>
<dbReference type="Proteomes" id="UP001057025">
    <property type="component" value="Chromosome"/>
</dbReference>
<accession>A0ABY5BQV5</accession>
<name>A0ABY5BQV5_9LACO</name>
<evidence type="ECO:0000313" key="3">
    <source>
        <dbReference type="Proteomes" id="UP001057025"/>
    </source>
</evidence>
<keyword evidence="1" id="KW-0175">Coiled coil</keyword>
<feature type="coiled-coil region" evidence="1">
    <location>
        <begin position="39"/>
        <end position="69"/>
    </location>
</feature>
<evidence type="ECO:0008006" key="4">
    <source>
        <dbReference type="Google" id="ProtNLM"/>
    </source>
</evidence>
<evidence type="ECO:0000313" key="2">
    <source>
        <dbReference type="EMBL" id="USS87488.1"/>
    </source>
</evidence>
<reference evidence="2" key="1">
    <citation type="submission" date="2022-05" db="EMBL/GenBank/DDBJ databases">
        <authorList>
            <person name="Oliphant S.A."/>
            <person name="Watson-Haigh N.S."/>
            <person name="Sumby K.M."/>
            <person name="Gardner J.M."/>
            <person name="Jiranek V."/>
        </authorList>
    </citation>
    <scope>NUCLEOTIDE SEQUENCE</scope>
    <source>
        <strain evidence="2">KI11_C11</strain>
    </source>
</reference>
<dbReference type="RefSeq" id="WP_252796786.1">
    <property type="nucleotide sequence ID" value="NZ_CP097118.1"/>
</dbReference>
<dbReference type="EMBL" id="CP097118">
    <property type="protein sequence ID" value="USS87488.1"/>
    <property type="molecule type" value="Genomic_DNA"/>
</dbReference>
<protein>
    <recommendedName>
        <fullName evidence="4">Phage protein</fullName>
    </recommendedName>
</protein>
<sequence length="72" mass="8476">MANNDFFSNSKYHLPNSKLILQNITRSLTMALDTQASTIIDLEFQLHEKNRENRELKNKIKSLEQENKDPEK</sequence>
<gene>
    <name evidence="2" type="ORF">M3M39_05035</name>
</gene>